<protein>
    <recommendedName>
        <fullName evidence="3">Aspartic peptidase DDI1-type domain-containing protein</fullName>
    </recommendedName>
</protein>
<accession>A0A1S4AQ98</accession>
<sequence length="299" mass="34190">MPALPFPQKMKWEKLDKCFGRFLEMLKHLCVNIPFTEVLTQMPTYAKFLKEILSSKKKLDETTMVQRNAHCSAILQNKISQNCGDPGRFTIPCSLGSEKFDKALYDSGASINLMHLSVFRKLESKLGVIKSILVSVQLADQTTIFPEGIIEDILVQVDNFVIPIDFIIVDIEVNKEVPLISGRLFLCACRAILDIYEGQLMLRLGKEKVVFQMKRMMKYPNDEASAYSCFKLDVVRELVKIYKTVEDEDPEMKKEVKALETVDQVVDEEELKEEASKPSTHEQKLMELLKSTERQLDGV</sequence>
<name>A0A1S4AQ98_TOBAC</name>
<reference evidence="2" key="2">
    <citation type="submission" date="2025-08" db="UniProtKB">
        <authorList>
            <consortium name="RefSeq"/>
        </authorList>
    </citation>
    <scope>IDENTIFICATION</scope>
</reference>
<dbReference type="OrthoDB" id="778454at2759"/>
<dbReference type="Gene3D" id="2.40.70.10">
    <property type="entry name" value="Acid Proteases"/>
    <property type="match status" value="1"/>
</dbReference>
<dbReference type="PANTHER" id="PTHR33067">
    <property type="entry name" value="RNA-DIRECTED DNA POLYMERASE-RELATED"/>
    <property type="match status" value="1"/>
</dbReference>
<dbReference type="PANTHER" id="PTHR33067:SF31">
    <property type="entry name" value="RNA-DIRECTED DNA POLYMERASE"/>
    <property type="match status" value="1"/>
</dbReference>
<dbReference type="InterPro" id="IPR021109">
    <property type="entry name" value="Peptidase_aspartic_dom_sf"/>
</dbReference>
<evidence type="ECO:0008006" key="3">
    <source>
        <dbReference type="Google" id="ProtNLM"/>
    </source>
</evidence>
<dbReference type="Proteomes" id="UP000790787">
    <property type="component" value="Chromosome 5"/>
</dbReference>
<dbReference type="CDD" id="cd00303">
    <property type="entry name" value="retropepsin_like"/>
    <property type="match status" value="1"/>
</dbReference>
<dbReference type="GeneID" id="107800292"/>
<organism evidence="1 2">
    <name type="scientific">Nicotiana tabacum</name>
    <name type="common">Common tobacco</name>
    <dbReference type="NCBI Taxonomy" id="4097"/>
    <lineage>
        <taxon>Eukaryota</taxon>
        <taxon>Viridiplantae</taxon>
        <taxon>Streptophyta</taxon>
        <taxon>Embryophyta</taxon>
        <taxon>Tracheophyta</taxon>
        <taxon>Spermatophyta</taxon>
        <taxon>Magnoliopsida</taxon>
        <taxon>eudicotyledons</taxon>
        <taxon>Gunneridae</taxon>
        <taxon>Pentapetalae</taxon>
        <taxon>asterids</taxon>
        <taxon>lamiids</taxon>
        <taxon>Solanales</taxon>
        <taxon>Solanaceae</taxon>
        <taxon>Nicotianoideae</taxon>
        <taxon>Nicotianeae</taxon>
        <taxon>Nicotiana</taxon>
    </lineage>
</organism>
<gene>
    <name evidence="2" type="primary">LOC107800292</name>
</gene>
<dbReference type="KEGG" id="nta:107800292"/>
<proteinExistence type="predicted"/>
<reference evidence="1" key="1">
    <citation type="journal article" date="2014" name="Nat. Commun.">
        <title>The tobacco genome sequence and its comparison with those of tomato and potato.</title>
        <authorList>
            <person name="Sierro N."/>
            <person name="Battey J.N."/>
            <person name="Ouadi S."/>
            <person name="Bakaher N."/>
            <person name="Bovet L."/>
            <person name="Willig A."/>
            <person name="Goepfert S."/>
            <person name="Peitsch M.C."/>
            <person name="Ivanov N.V."/>
        </authorList>
    </citation>
    <scope>NUCLEOTIDE SEQUENCE [LARGE SCALE GENOMIC DNA]</scope>
</reference>
<evidence type="ECO:0000313" key="2">
    <source>
        <dbReference type="RefSeq" id="XP_016478927.1"/>
    </source>
</evidence>
<dbReference type="PaxDb" id="4097-A0A1S4AQ98"/>
<dbReference type="RefSeq" id="XP_016478927.1">
    <property type="nucleotide sequence ID" value="XM_016623441.1"/>
</dbReference>
<evidence type="ECO:0000313" key="1">
    <source>
        <dbReference type="Proteomes" id="UP000790787"/>
    </source>
</evidence>
<keyword evidence="1" id="KW-1185">Reference proteome</keyword>
<dbReference type="AlphaFoldDB" id="A0A1S4AQ98"/>